<evidence type="ECO:0000256" key="1">
    <source>
        <dbReference type="ARBA" id="ARBA00023015"/>
    </source>
</evidence>
<evidence type="ECO:0000313" key="7">
    <source>
        <dbReference type="Proteomes" id="UP000632222"/>
    </source>
</evidence>
<dbReference type="PRINTS" id="PR00455">
    <property type="entry name" value="HTHTETR"/>
</dbReference>
<dbReference type="Pfam" id="PF00440">
    <property type="entry name" value="TetR_N"/>
    <property type="match status" value="1"/>
</dbReference>
<dbReference type="InterPro" id="IPR001647">
    <property type="entry name" value="HTH_TetR"/>
</dbReference>
<comment type="caution">
    <text evidence="6">The sequence shown here is derived from an EMBL/GenBank/DDBJ whole genome shotgun (WGS) entry which is preliminary data.</text>
</comment>
<keyword evidence="7" id="KW-1185">Reference proteome</keyword>
<dbReference type="Gene3D" id="1.10.357.10">
    <property type="entry name" value="Tetracycline Repressor, domain 2"/>
    <property type="match status" value="1"/>
</dbReference>
<protein>
    <recommendedName>
        <fullName evidence="5">HTH tetR-type domain-containing protein</fullName>
    </recommendedName>
</protein>
<evidence type="ECO:0000259" key="5">
    <source>
        <dbReference type="PROSITE" id="PS50977"/>
    </source>
</evidence>
<dbReference type="EMBL" id="BMOD01000027">
    <property type="protein sequence ID" value="GGJ53446.1"/>
    <property type="molecule type" value="Genomic_DNA"/>
</dbReference>
<dbReference type="InterPro" id="IPR050109">
    <property type="entry name" value="HTH-type_TetR-like_transc_reg"/>
</dbReference>
<evidence type="ECO:0000256" key="3">
    <source>
        <dbReference type="ARBA" id="ARBA00023163"/>
    </source>
</evidence>
<accession>A0ABQ2DCH9</accession>
<feature type="DNA-binding region" description="H-T-H motif" evidence="4">
    <location>
        <begin position="43"/>
        <end position="62"/>
    </location>
</feature>
<evidence type="ECO:0000313" key="6">
    <source>
        <dbReference type="EMBL" id="GGJ53446.1"/>
    </source>
</evidence>
<dbReference type="PANTHER" id="PTHR30055">
    <property type="entry name" value="HTH-TYPE TRANSCRIPTIONAL REGULATOR RUTR"/>
    <property type="match status" value="1"/>
</dbReference>
<dbReference type="SUPFAM" id="SSF46689">
    <property type="entry name" value="Homeodomain-like"/>
    <property type="match status" value="1"/>
</dbReference>
<dbReference type="Proteomes" id="UP000632222">
    <property type="component" value="Unassembled WGS sequence"/>
</dbReference>
<evidence type="ECO:0000256" key="4">
    <source>
        <dbReference type="PROSITE-ProRule" id="PRU00335"/>
    </source>
</evidence>
<gene>
    <name evidence="6" type="ORF">GCM10008938_44350</name>
</gene>
<proteinExistence type="predicted"/>
<dbReference type="PANTHER" id="PTHR30055:SF234">
    <property type="entry name" value="HTH-TYPE TRANSCRIPTIONAL REGULATOR BETI"/>
    <property type="match status" value="1"/>
</dbReference>
<keyword evidence="3" id="KW-0804">Transcription</keyword>
<dbReference type="SUPFAM" id="SSF48498">
    <property type="entry name" value="Tetracyclin repressor-like, C-terminal domain"/>
    <property type="match status" value="1"/>
</dbReference>
<dbReference type="InterPro" id="IPR036271">
    <property type="entry name" value="Tet_transcr_reg_TetR-rel_C_sf"/>
</dbReference>
<keyword evidence="2 4" id="KW-0238">DNA-binding</keyword>
<dbReference type="PROSITE" id="PS50977">
    <property type="entry name" value="HTH_TETR_2"/>
    <property type="match status" value="1"/>
</dbReference>
<keyword evidence="1" id="KW-0805">Transcription regulation</keyword>
<dbReference type="InterPro" id="IPR009057">
    <property type="entry name" value="Homeodomain-like_sf"/>
</dbReference>
<feature type="domain" description="HTH tetR-type" evidence="5">
    <location>
        <begin position="20"/>
        <end position="80"/>
    </location>
</feature>
<reference evidence="7" key="1">
    <citation type="journal article" date="2019" name="Int. J. Syst. Evol. Microbiol.">
        <title>The Global Catalogue of Microorganisms (GCM) 10K type strain sequencing project: providing services to taxonomists for standard genome sequencing and annotation.</title>
        <authorList>
            <consortium name="The Broad Institute Genomics Platform"/>
            <consortium name="The Broad Institute Genome Sequencing Center for Infectious Disease"/>
            <person name="Wu L."/>
            <person name="Ma J."/>
        </authorList>
    </citation>
    <scope>NUCLEOTIDE SEQUENCE [LARGE SCALE GENOMIC DNA]</scope>
    <source>
        <strain evidence="7">JCM 14370</strain>
    </source>
</reference>
<name>A0ABQ2DCH9_9DEIO</name>
<evidence type="ECO:0000256" key="2">
    <source>
        <dbReference type="ARBA" id="ARBA00023125"/>
    </source>
</evidence>
<sequence>MSMLRNDYAHFMTRVQQKKQDKQERIARAAWDLFTQHGYEKVTTRQVAEQADIATGTLFLYAASKGDLLVLAFEQALRDATQPPEKLPDSIQDTVRLLFSGPLHLYGQHRQLARHFLLEVLRGGSRSVTESNIEQFAQTLTHLLQQASEKGQLKADLDARQAARNFFGIYMMVLLEWLPSVQDVEDARQKLDAAFGLQWSGLEAK</sequence>
<organism evidence="6 7">
    <name type="scientific">Deinococcus roseus</name>
    <dbReference type="NCBI Taxonomy" id="392414"/>
    <lineage>
        <taxon>Bacteria</taxon>
        <taxon>Thermotogati</taxon>
        <taxon>Deinococcota</taxon>
        <taxon>Deinococci</taxon>
        <taxon>Deinococcales</taxon>
        <taxon>Deinococcaceae</taxon>
        <taxon>Deinococcus</taxon>
    </lineage>
</organism>